<evidence type="ECO:0000256" key="2">
    <source>
        <dbReference type="ARBA" id="ARBA00022801"/>
    </source>
</evidence>
<protein>
    <submittedName>
        <fullName evidence="4">Deoxyribonuclease</fullName>
    </submittedName>
</protein>
<dbReference type="InterPro" id="IPR015991">
    <property type="entry name" value="TatD/YcfH-like"/>
</dbReference>
<dbReference type="GO" id="GO:0046872">
    <property type="term" value="F:metal ion binding"/>
    <property type="evidence" value="ECO:0007669"/>
    <property type="project" value="UniProtKB-KW"/>
</dbReference>
<feature type="compositionally biased region" description="Basic and acidic residues" evidence="3">
    <location>
        <begin position="74"/>
        <end position="87"/>
    </location>
</feature>
<evidence type="ECO:0000313" key="5">
    <source>
        <dbReference type="Proteomes" id="UP000216195"/>
    </source>
</evidence>
<proteinExistence type="predicted"/>
<reference evidence="4 5" key="1">
    <citation type="submission" date="2017-04" db="EMBL/GenBank/DDBJ databases">
        <title>Kefir bacterial isolates.</title>
        <authorList>
            <person name="Kim Y."/>
            <person name="Blasche S."/>
            <person name="Patil K.R."/>
        </authorList>
    </citation>
    <scope>NUCLEOTIDE SEQUENCE [LARGE SCALE GENOMIC DNA]</scope>
    <source>
        <strain evidence="4 5">OG2-1</strain>
    </source>
</reference>
<dbReference type="PANTHER" id="PTHR46124:SF2">
    <property type="entry name" value="D-AMINOACYL-TRNA DEACYLASE"/>
    <property type="match status" value="1"/>
</dbReference>
<organism evidence="4 5">
    <name type="scientific">Rothia dentocariosa</name>
    <dbReference type="NCBI Taxonomy" id="2047"/>
    <lineage>
        <taxon>Bacteria</taxon>
        <taxon>Bacillati</taxon>
        <taxon>Actinomycetota</taxon>
        <taxon>Actinomycetes</taxon>
        <taxon>Micrococcales</taxon>
        <taxon>Micrococcaceae</taxon>
        <taxon>Rothia</taxon>
    </lineage>
</organism>
<keyword evidence="1" id="KW-0479">Metal-binding</keyword>
<dbReference type="Gene3D" id="3.20.20.140">
    <property type="entry name" value="Metal-dependent hydrolases"/>
    <property type="match status" value="1"/>
</dbReference>
<accession>A0AAE5KSL8</accession>
<dbReference type="InterPro" id="IPR001130">
    <property type="entry name" value="TatD-like"/>
</dbReference>
<dbReference type="FunFam" id="3.20.20.140:FF:000005">
    <property type="entry name" value="TatD family hydrolase"/>
    <property type="match status" value="1"/>
</dbReference>
<dbReference type="AlphaFoldDB" id="A0AAE5KSL8"/>
<comment type="caution">
    <text evidence="4">The sequence shown here is derived from an EMBL/GenBank/DDBJ whole genome shotgun (WGS) entry which is preliminary data.</text>
</comment>
<dbReference type="CDD" id="cd01310">
    <property type="entry name" value="TatD_DNAse"/>
    <property type="match status" value="1"/>
</dbReference>
<name>A0AAE5KSL8_9MICC</name>
<dbReference type="SUPFAM" id="SSF51556">
    <property type="entry name" value="Metallo-dependent hydrolases"/>
    <property type="match status" value="1"/>
</dbReference>
<dbReference type="Pfam" id="PF01026">
    <property type="entry name" value="TatD_DNase"/>
    <property type="match status" value="1"/>
</dbReference>
<feature type="region of interest" description="Disordered" evidence="3">
    <location>
        <begin position="62"/>
        <end position="94"/>
    </location>
</feature>
<dbReference type="Proteomes" id="UP000216195">
    <property type="component" value="Unassembled WGS sequence"/>
</dbReference>
<evidence type="ECO:0000256" key="3">
    <source>
        <dbReference type="SAM" id="MobiDB-lite"/>
    </source>
</evidence>
<dbReference type="NCBIfam" id="TIGR00010">
    <property type="entry name" value="YchF/TatD family DNA exonuclease"/>
    <property type="match status" value="1"/>
</dbReference>
<dbReference type="GO" id="GO:0005829">
    <property type="term" value="C:cytosol"/>
    <property type="evidence" value="ECO:0007669"/>
    <property type="project" value="TreeGrafter"/>
</dbReference>
<dbReference type="EMBL" id="NCWU01000001">
    <property type="protein sequence ID" value="PAK86885.1"/>
    <property type="molecule type" value="Genomic_DNA"/>
</dbReference>
<sequence>MCHSHSEQTELTQEYLDSLAALAHYKMPSKEELRASALPHGWKIEEGQTPAPYRAELYRDETRGGIAQEPSGEGTRRRSTKGDDGRSRNLVFPPAPEPLPYAIVDNHTHMDLLDGEVEITARDALDTGEKLGIGAIVQVGCDIPSSLYAVAAARADRRVLAAVAVHPNTAPELESAGTLDEALETLDALAAEPRVRAIGETGLDYFRTAEKGIEAQQRSFREHIRLAKKHDLALQIHDRQAHDDVVRILLEEGAPERTVFHCYSGGVELARICNKQGWYMSFAGTVTFKNSKDIQESLRVARPELILAETDAPFLTPHPFRGRPNASYMTNYTVRFMAAHREQSLEDLCRIIRANSKRVYGVWGLSGFSGG</sequence>
<evidence type="ECO:0000313" key="4">
    <source>
        <dbReference type="EMBL" id="PAK86885.1"/>
    </source>
</evidence>
<gene>
    <name evidence="4" type="ORF">B8W87_00710</name>
</gene>
<evidence type="ECO:0000256" key="1">
    <source>
        <dbReference type="ARBA" id="ARBA00022723"/>
    </source>
</evidence>
<dbReference type="GO" id="GO:0004536">
    <property type="term" value="F:DNA nuclease activity"/>
    <property type="evidence" value="ECO:0007669"/>
    <property type="project" value="InterPro"/>
</dbReference>
<dbReference type="PANTHER" id="PTHR46124">
    <property type="entry name" value="D-AMINOACYL-TRNA DEACYLASE"/>
    <property type="match status" value="1"/>
</dbReference>
<dbReference type="GO" id="GO:0016788">
    <property type="term" value="F:hydrolase activity, acting on ester bonds"/>
    <property type="evidence" value="ECO:0007669"/>
    <property type="project" value="InterPro"/>
</dbReference>
<keyword evidence="2" id="KW-0378">Hydrolase</keyword>
<dbReference type="InterPro" id="IPR032466">
    <property type="entry name" value="Metal_Hydrolase"/>
</dbReference>